<gene>
    <name evidence="1" type="ORF">UREG_04445</name>
</gene>
<dbReference type="PANTHER" id="PTHR37490">
    <property type="entry name" value="EXPRESSED PROTEIN"/>
    <property type="match status" value="1"/>
</dbReference>
<sequence>MSPIPSVDTSSQCYESNADDTAWAEALTREDPNLTGAIYVVDDPNAQFTVPRNKGNEAMVYLTYIIDHYDKLPDVSIFMHFHQLTWHNNDFMDSDSAKMVQHLRSERVIREGYMNLRCHWNPGCPEHIHPRVKGEDVLNVPESAVIGEVWEELFPDTPVPAVLSQPCCAQFAASAETIRRLPRDKYIVYRDWLLNTSIKNSVSGRVWEYLWQYVLGGVPVYCPEEHVCYCDGYGVCFDGENEYKSYFKRRDESRELEKQIAALKSENGTRPDELKETIRSMERTVASLKREMEEMRAKAMGS</sequence>
<keyword evidence="2" id="KW-1185">Reference proteome</keyword>
<evidence type="ECO:0000313" key="2">
    <source>
        <dbReference type="Proteomes" id="UP000002058"/>
    </source>
</evidence>
<dbReference type="EMBL" id="CH476616">
    <property type="protein sequence ID" value="EEP79599.1"/>
    <property type="molecule type" value="Genomic_DNA"/>
</dbReference>
<protein>
    <submittedName>
        <fullName evidence="1">Uncharacterized protein</fullName>
    </submittedName>
</protein>
<evidence type="ECO:0000313" key="1">
    <source>
        <dbReference type="EMBL" id="EEP79599.1"/>
    </source>
</evidence>
<dbReference type="eggNOG" id="ENOG502RYM3">
    <property type="taxonomic scope" value="Eukaryota"/>
</dbReference>
<dbReference type="KEGG" id="ure:UREG_04445"/>
<organism evidence="1 2">
    <name type="scientific">Uncinocarpus reesii (strain UAMH 1704)</name>
    <dbReference type="NCBI Taxonomy" id="336963"/>
    <lineage>
        <taxon>Eukaryota</taxon>
        <taxon>Fungi</taxon>
        <taxon>Dikarya</taxon>
        <taxon>Ascomycota</taxon>
        <taxon>Pezizomycotina</taxon>
        <taxon>Eurotiomycetes</taxon>
        <taxon>Eurotiomycetidae</taxon>
        <taxon>Onygenales</taxon>
        <taxon>Onygenaceae</taxon>
        <taxon>Uncinocarpus</taxon>
    </lineage>
</organism>
<dbReference type="InterPro" id="IPR021838">
    <property type="entry name" value="DUF3431"/>
</dbReference>
<dbReference type="GeneID" id="8441044"/>
<dbReference type="OrthoDB" id="426718at2759"/>
<dbReference type="Proteomes" id="UP000002058">
    <property type="component" value="Unassembled WGS sequence"/>
</dbReference>
<accession>C4JNX5</accession>
<dbReference type="Pfam" id="PF11913">
    <property type="entry name" value="DUF3431"/>
    <property type="match status" value="1"/>
</dbReference>
<proteinExistence type="predicted"/>
<dbReference type="VEuPathDB" id="FungiDB:UREG_04445"/>
<name>C4JNX5_UNCRE</name>
<dbReference type="OMA" id="EYLWQWI"/>
<dbReference type="RefSeq" id="XP_002544928.1">
    <property type="nucleotide sequence ID" value="XM_002544882.1"/>
</dbReference>
<dbReference type="PANTHER" id="PTHR37490:SF3">
    <property type="entry name" value="DUF3431 DOMAIN CONTAINING PROTEIN"/>
    <property type="match status" value="1"/>
</dbReference>
<dbReference type="HOGENOM" id="CLU_031559_1_1_1"/>
<reference evidence="2" key="1">
    <citation type="journal article" date="2009" name="Genome Res.">
        <title>Comparative genomic analyses of the human fungal pathogens Coccidioides and their relatives.</title>
        <authorList>
            <person name="Sharpton T.J."/>
            <person name="Stajich J.E."/>
            <person name="Rounsley S.D."/>
            <person name="Gardner M.J."/>
            <person name="Wortman J.R."/>
            <person name="Jordar V.S."/>
            <person name="Maiti R."/>
            <person name="Kodira C.D."/>
            <person name="Neafsey D.E."/>
            <person name="Zeng Q."/>
            <person name="Hung C.-Y."/>
            <person name="McMahan C."/>
            <person name="Muszewska A."/>
            <person name="Grynberg M."/>
            <person name="Mandel M.A."/>
            <person name="Kellner E.M."/>
            <person name="Barker B.M."/>
            <person name="Galgiani J.N."/>
            <person name="Orbach M.J."/>
            <person name="Kirkland T.N."/>
            <person name="Cole G.T."/>
            <person name="Henn M.R."/>
            <person name="Birren B.W."/>
            <person name="Taylor J.W."/>
        </authorList>
    </citation>
    <scope>NUCLEOTIDE SEQUENCE [LARGE SCALE GENOMIC DNA]</scope>
    <source>
        <strain evidence="2">UAMH 1704</strain>
    </source>
</reference>
<dbReference type="AlphaFoldDB" id="C4JNX5"/>
<dbReference type="InParanoid" id="C4JNX5"/>